<dbReference type="GO" id="GO:0003677">
    <property type="term" value="F:DNA binding"/>
    <property type="evidence" value="ECO:0007669"/>
    <property type="project" value="UniProtKB-KW"/>
</dbReference>
<dbReference type="InterPro" id="IPR000847">
    <property type="entry name" value="LysR_HTH_N"/>
</dbReference>
<dbReference type="AlphaFoldDB" id="A0A7X3S8M3"/>
<dbReference type="InterPro" id="IPR005119">
    <property type="entry name" value="LysR_subst-bd"/>
</dbReference>
<dbReference type="InterPro" id="IPR036388">
    <property type="entry name" value="WH-like_DNA-bd_sf"/>
</dbReference>
<comment type="caution">
    <text evidence="6">The sequence shown here is derived from an EMBL/GenBank/DDBJ whole genome shotgun (WGS) entry which is preliminary data.</text>
</comment>
<dbReference type="CDD" id="cd08432">
    <property type="entry name" value="PBP2_GcdR_TrpI_HvrB_AmpR_like"/>
    <property type="match status" value="1"/>
</dbReference>
<keyword evidence="4" id="KW-0804">Transcription</keyword>
<evidence type="ECO:0000256" key="4">
    <source>
        <dbReference type="ARBA" id="ARBA00023163"/>
    </source>
</evidence>
<evidence type="ECO:0000256" key="1">
    <source>
        <dbReference type="ARBA" id="ARBA00009437"/>
    </source>
</evidence>
<feature type="domain" description="HTH lysR-type" evidence="5">
    <location>
        <begin position="13"/>
        <end position="72"/>
    </location>
</feature>
<dbReference type="Pfam" id="PF00126">
    <property type="entry name" value="HTH_1"/>
    <property type="match status" value="1"/>
</dbReference>
<keyword evidence="2" id="KW-0805">Transcription regulation</keyword>
<accession>A0A7X3S8M3</accession>
<keyword evidence="3" id="KW-0238">DNA-binding</keyword>
<dbReference type="InterPro" id="IPR036390">
    <property type="entry name" value="WH_DNA-bd_sf"/>
</dbReference>
<dbReference type="PROSITE" id="PS50931">
    <property type="entry name" value="HTH_LYSR"/>
    <property type="match status" value="1"/>
</dbReference>
<dbReference type="InterPro" id="IPR058163">
    <property type="entry name" value="LysR-type_TF_proteobact-type"/>
</dbReference>
<sequence length="306" mass="33304">MSWSIFETTMQSLPLNMLRAFAAVYETGGVRPAARMLGVTHSAISRLLRDLEVWIDTPIIERKQGQRLIRFTAAGEALGRDLVKSFSGIEGAVQSVREAHPPNSVTVETTPSLAARWLLPRLGDFEAEYPWIELSVIVDQRIGDPRDRGADIAIRMGGGKAAKSLGVPLMDDALYPVMSPPYWRALGMPSDISKLAKGKLLHDRDPNASWAMWKAQFGPNDLDVRAGPRFSSSDLVLRAAEQGLGIALARDRLVREAVAAGALVSPFKGLALKLPAGIRIIVAEERADRLAVRTTIGWLHAQAAEG</sequence>
<proteinExistence type="inferred from homology"/>
<dbReference type="EMBL" id="WUMV01000006">
    <property type="protein sequence ID" value="MXN66001.1"/>
    <property type="molecule type" value="Genomic_DNA"/>
</dbReference>
<dbReference type="Proteomes" id="UP000433101">
    <property type="component" value="Unassembled WGS sequence"/>
</dbReference>
<protein>
    <submittedName>
        <fullName evidence="6">LysR family transcriptional regulator</fullName>
    </submittedName>
</protein>
<evidence type="ECO:0000256" key="2">
    <source>
        <dbReference type="ARBA" id="ARBA00023015"/>
    </source>
</evidence>
<evidence type="ECO:0000313" key="7">
    <source>
        <dbReference type="Proteomes" id="UP000433101"/>
    </source>
</evidence>
<dbReference type="Gene3D" id="1.10.10.10">
    <property type="entry name" value="Winged helix-like DNA-binding domain superfamily/Winged helix DNA-binding domain"/>
    <property type="match status" value="1"/>
</dbReference>
<evidence type="ECO:0000259" key="5">
    <source>
        <dbReference type="PROSITE" id="PS50931"/>
    </source>
</evidence>
<evidence type="ECO:0000256" key="3">
    <source>
        <dbReference type="ARBA" id="ARBA00023125"/>
    </source>
</evidence>
<dbReference type="GO" id="GO:0003700">
    <property type="term" value="F:DNA-binding transcription factor activity"/>
    <property type="evidence" value="ECO:0007669"/>
    <property type="project" value="InterPro"/>
</dbReference>
<dbReference type="PANTHER" id="PTHR30537">
    <property type="entry name" value="HTH-TYPE TRANSCRIPTIONAL REGULATOR"/>
    <property type="match status" value="1"/>
</dbReference>
<dbReference type="PANTHER" id="PTHR30537:SF5">
    <property type="entry name" value="HTH-TYPE TRANSCRIPTIONAL ACTIVATOR TTDR-RELATED"/>
    <property type="match status" value="1"/>
</dbReference>
<name>A0A7X3S8M3_9HYPH</name>
<gene>
    <name evidence="6" type="ORF">GR183_13895</name>
</gene>
<reference evidence="6 7" key="1">
    <citation type="submission" date="2019-12" db="EMBL/GenBank/DDBJ databases">
        <authorList>
            <person name="Li M."/>
        </authorList>
    </citation>
    <scope>NUCLEOTIDE SEQUENCE [LARGE SCALE GENOMIC DNA]</scope>
    <source>
        <strain evidence="6 7">GBMRC 2046</strain>
    </source>
</reference>
<evidence type="ECO:0000313" key="6">
    <source>
        <dbReference type="EMBL" id="MXN66001.1"/>
    </source>
</evidence>
<dbReference type="Pfam" id="PF03466">
    <property type="entry name" value="LysR_substrate"/>
    <property type="match status" value="1"/>
</dbReference>
<organism evidence="6 7">
    <name type="scientific">Stappia sediminis</name>
    <dbReference type="NCBI Taxonomy" id="2692190"/>
    <lineage>
        <taxon>Bacteria</taxon>
        <taxon>Pseudomonadati</taxon>
        <taxon>Pseudomonadota</taxon>
        <taxon>Alphaproteobacteria</taxon>
        <taxon>Hyphomicrobiales</taxon>
        <taxon>Stappiaceae</taxon>
        <taxon>Stappia</taxon>
    </lineage>
</organism>
<dbReference type="Gene3D" id="3.40.190.10">
    <property type="entry name" value="Periplasmic binding protein-like II"/>
    <property type="match status" value="2"/>
</dbReference>
<comment type="similarity">
    <text evidence="1">Belongs to the LysR transcriptional regulatory family.</text>
</comment>
<dbReference type="SUPFAM" id="SSF53850">
    <property type="entry name" value="Periplasmic binding protein-like II"/>
    <property type="match status" value="1"/>
</dbReference>
<dbReference type="SUPFAM" id="SSF46785">
    <property type="entry name" value="Winged helix' DNA-binding domain"/>
    <property type="match status" value="1"/>
</dbReference>
<keyword evidence="7" id="KW-1185">Reference proteome</keyword>